<keyword evidence="2" id="KW-0472">Membrane</keyword>
<gene>
    <name evidence="4" type="ORF">chiPu_0006972</name>
</gene>
<keyword evidence="2" id="KW-1133">Transmembrane helix</keyword>
<evidence type="ECO:0000256" key="1">
    <source>
        <dbReference type="SAM" id="MobiDB-lite"/>
    </source>
</evidence>
<feature type="region of interest" description="Disordered" evidence="1">
    <location>
        <begin position="222"/>
        <end position="358"/>
    </location>
</feature>
<comment type="caution">
    <text evidence="4">The sequence shown here is derived from an EMBL/GenBank/DDBJ whole genome shotgun (WGS) entry which is preliminary data.</text>
</comment>
<feature type="compositionally biased region" description="Polar residues" evidence="1">
    <location>
        <begin position="272"/>
        <end position="281"/>
    </location>
</feature>
<evidence type="ECO:0000313" key="4">
    <source>
        <dbReference type="EMBL" id="GCC28542.1"/>
    </source>
</evidence>
<feature type="compositionally biased region" description="Polar residues" evidence="1">
    <location>
        <begin position="425"/>
        <end position="440"/>
    </location>
</feature>
<name>A0A401SDP9_CHIPU</name>
<dbReference type="EMBL" id="BEZZ01000210">
    <property type="protein sequence ID" value="GCC28542.1"/>
    <property type="molecule type" value="Genomic_DNA"/>
</dbReference>
<organism evidence="4 5">
    <name type="scientific">Chiloscyllium punctatum</name>
    <name type="common">Brownbanded bambooshark</name>
    <name type="synonym">Hemiscyllium punctatum</name>
    <dbReference type="NCBI Taxonomy" id="137246"/>
    <lineage>
        <taxon>Eukaryota</taxon>
        <taxon>Metazoa</taxon>
        <taxon>Chordata</taxon>
        <taxon>Craniata</taxon>
        <taxon>Vertebrata</taxon>
        <taxon>Chondrichthyes</taxon>
        <taxon>Elasmobranchii</taxon>
        <taxon>Galeomorphii</taxon>
        <taxon>Galeoidea</taxon>
        <taxon>Orectolobiformes</taxon>
        <taxon>Hemiscylliidae</taxon>
        <taxon>Chiloscyllium</taxon>
    </lineage>
</organism>
<feature type="region of interest" description="Disordered" evidence="1">
    <location>
        <begin position="424"/>
        <end position="561"/>
    </location>
</feature>
<feature type="compositionally biased region" description="Basic and acidic residues" evidence="1">
    <location>
        <begin position="314"/>
        <end position="340"/>
    </location>
</feature>
<dbReference type="STRING" id="137246.A0A401SDP9"/>
<feature type="compositionally biased region" description="Low complexity" evidence="1">
    <location>
        <begin position="230"/>
        <end position="241"/>
    </location>
</feature>
<reference evidence="4 5" key="1">
    <citation type="journal article" date="2018" name="Nat. Ecol. Evol.">
        <title>Shark genomes provide insights into elasmobranch evolution and the origin of vertebrates.</title>
        <authorList>
            <person name="Hara Y"/>
            <person name="Yamaguchi K"/>
            <person name="Onimaru K"/>
            <person name="Kadota M"/>
            <person name="Koyanagi M"/>
            <person name="Keeley SD"/>
            <person name="Tatsumi K"/>
            <person name="Tanaka K"/>
            <person name="Motone F"/>
            <person name="Kageyama Y"/>
            <person name="Nozu R"/>
            <person name="Adachi N"/>
            <person name="Nishimura O"/>
            <person name="Nakagawa R"/>
            <person name="Tanegashima C"/>
            <person name="Kiyatake I"/>
            <person name="Matsumoto R"/>
            <person name="Murakumo K"/>
            <person name="Nishida K"/>
            <person name="Terakita A"/>
            <person name="Kuratani S"/>
            <person name="Sato K"/>
            <person name="Hyodo S Kuraku.S."/>
        </authorList>
    </citation>
    <scope>NUCLEOTIDE SEQUENCE [LARGE SCALE GENOMIC DNA]</scope>
</reference>
<accession>A0A401SDP9</accession>
<evidence type="ECO:0000313" key="5">
    <source>
        <dbReference type="Proteomes" id="UP000287033"/>
    </source>
</evidence>
<feature type="domain" description="Ig-like" evidence="3">
    <location>
        <begin position="88"/>
        <end position="184"/>
    </location>
</feature>
<dbReference type="OMA" id="ANQVESH"/>
<feature type="compositionally biased region" description="Polar residues" evidence="1">
    <location>
        <begin position="501"/>
        <end position="522"/>
    </location>
</feature>
<feature type="compositionally biased region" description="Basic residues" evidence="1">
    <location>
        <begin position="527"/>
        <end position="537"/>
    </location>
</feature>
<dbReference type="InterPro" id="IPR007110">
    <property type="entry name" value="Ig-like_dom"/>
</dbReference>
<feature type="compositionally biased region" description="Polar residues" evidence="1">
    <location>
        <begin position="456"/>
        <end position="477"/>
    </location>
</feature>
<feature type="compositionally biased region" description="Basic and acidic residues" evidence="1">
    <location>
        <begin position="378"/>
        <end position="389"/>
    </location>
</feature>
<evidence type="ECO:0000256" key="2">
    <source>
        <dbReference type="SAM" id="Phobius"/>
    </source>
</evidence>
<dbReference type="PROSITE" id="PS50835">
    <property type="entry name" value="IG_LIKE"/>
    <property type="match status" value="1"/>
</dbReference>
<dbReference type="AlphaFoldDB" id="A0A401SDP9"/>
<dbReference type="OrthoDB" id="6130531at2759"/>
<dbReference type="Proteomes" id="UP000287033">
    <property type="component" value="Unassembled WGS sequence"/>
</dbReference>
<feature type="transmembrane region" description="Helical" evidence="2">
    <location>
        <begin position="29"/>
        <end position="52"/>
    </location>
</feature>
<feature type="region of interest" description="Disordered" evidence="1">
    <location>
        <begin position="378"/>
        <end position="405"/>
    </location>
</feature>
<evidence type="ECO:0000259" key="3">
    <source>
        <dbReference type="PROSITE" id="PS50835"/>
    </source>
</evidence>
<proteinExistence type="predicted"/>
<keyword evidence="5" id="KW-1185">Reference proteome</keyword>
<sequence>MVQSTMCGLLSLTLSSSLPTGSNGRVGVIAAGALVLFLLLLLLLFLCCYCLCHKKNRDNDSNQAIAVRGKQARRRLRGTFSQISTKLPRIPIKHQKFPKVVVAHHDMENTLNCSFIEPPSMMDQPSPSWSSHGSFSSFDTADDGPVYCVPHEESVLENSVREKVNLAEKLVPPISEEDAGEYTCLKGDPNESLLLKLSDSEASSNGSGSTSGAVYAKVARLSKQSKDSDVSVNTNSSKNTNMSGKHPSPERTKPPPPDPSTKPKLSWIHGKFNTSSATRSPSLDKAANQVESHHGTSSSRRRNLSESCAGSYGRQDEKRSTSEVKMRHKEKGLNRARETVPNDISCGSKVQKNKASPEQMQNLNGAVQNALKRIGTLPDDKSVAEEKGSPRSPPHAKGRPEVIHPHLPSETANMLAQLKEKTQNKSELNMRQNGLISPQQQREKPTPPQKAKRSFGANNQKLNKAIIPTSTNLQKMINPSPEHQETTAGNDRCSTLEDRQSCNYQEQDGVNCTQAKQETGDQTPKRTPIKKPPRKRSKEATLDSQPKTAVMPPQVLAVKES</sequence>
<feature type="compositionally biased region" description="Polar residues" evidence="1">
    <location>
        <begin position="348"/>
        <end position="358"/>
    </location>
</feature>
<keyword evidence="2" id="KW-0812">Transmembrane</keyword>
<protein>
    <recommendedName>
        <fullName evidence="3">Ig-like domain-containing protein</fullName>
    </recommendedName>
</protein>